<evidence type="ECO:0000256" key="7">
    <source>
        <dbReference type="ARBA" id="ARBA00023136"/>
    </source>
</evidence>
<dbReference type="PANTHER" id="PTHR34979:SF1">
    <property type="entry name" value="INNER MEMBRANE PROTEIN YGAZ"/>
    <property type="match status" value="1"/>
</dbReference>
<accession>A0ABT3Z9A5</accession>
<evidence type="ECO:0000313" key="9">
    <source>
        <dbReference type="EMBL" id="MCY0147846.1"/>
    </source>
</evidence>
<keyword evidence="7 8" id="KW-0472">Membrane</keyword>
<evidence type="ECO:0000256" key="6">
    <source>
        <dbReference type="ARBA" id="ARBA00022989"/>
    </source>
</evidence>
<proteinExistence type="inferred from homology"/>
<protein>
    <submittedName>
        <fullName evidence="9">AzlC family ABC transporter permease</fullName>
    </submittedName>
</protein>
<feature type="transmembrane region" description="Helical" evidence="8">
    <location>
        <begin position="57"/>
        <end position="79"/>
    </location>
</feature>
<dbReference type="EMBL" id="JAOVZR010000001">
    <property type="protein sequence ID" value="MCY0147846.1"/>
    <property type="molecule type" value="Genomic_DNA"/>
</dbReference>
<dbReference type="Proteomes" id="UP001073227">
    <property type="component" value="Unassembled WGS sequence"/>
</dbReference>
<keyword evidence="4" id="KW-1003">Cell membrane</keyword>
<evidence type="ECO:0000256" key="1">
    <source>
        <dbReference type="ARBA" id="ARBA00004651"/>
    </source>
</evidence>
<sequence length="240" mass="25902">MTTSRRHFWHGARDSLPIVASAAPFGLLFGALAVDNGLSIGEAVLMSAMLYAGASQMVGIELFGAHVAPWLVVFSVFAVNFRHVLYSAALGRKMDLIPGWRKAVAFFFLVDPQFAAAETRYEVGKPLTFAWYMGLAVPIYIFWVLEAWAGALFGNLIAHPEAIGLDFVLSIYFLGLVLGFRKRANWLPVVIASGLGSILAYWLVGSPWHVSLGALVGVCVAVLLPLKPDDPVADAAEAPL</sequence>
<organism evidence="9 10">
    <name type="scientific">Hoeflea algicola</name>
    <dbReference type="NCBI Taxonomy" id="2983763"/>
    <lineage>
        <taxon>Bacteria</taxon>
        <taxon>Pseudomonadati</taxon>
        <taxon>Pseudomonadota</taxon>
        <taxon>Alphaproteobacteria</taxon>
        <taxon>Hyphomicrobiales</taxon>
        <taxon>Rhizobiaceae</taxon>
        <taxon>Hoeflea</taxon>
    </lineage>
</organism>
<dbReference type="Pfam" id="PF03591">
    <property type="entry name" value="AzlC"/>
    <property type="match status" value="1"/>
</dbReference>
<dbReference type="InterPro" id="IPR011606">
    <property type="entry name" value="Brnchd-chn_aa_trnsp_permease"/>
</dbReference>
<keyword evidence="10" id="KW-1185">Reference proteome</keyword>
<evidence type="ECO:0000256" key="8">
    <source>
        <dbReference type="SAM" id="Phobius"/>
    </source>
</evidence>
<comment type="caution">
    <text evidence="9">The sequence shown here is derived from an EMBL/GenBank/DDBJ whole genome shotgun (WGS) entry which is preliminary data.</text>
</comment>
<comment type="subcellular location">
    <subcellularLocation>
        <location evidence="1">Cell membrane</location>
        <topology evidence="1">Multi-pass membrane protein</topology>
    </subcellularLocation>
</comment>
<reference evidence="9" key="1">
    <citation type="submission" date="2022-10" db="EMBL/GenBank/DDBJ databases">
        <title>Hoeflea sp. G2-23, isolated from marine algae.</title>
        <authorList>
            <person name="Kristyanto S."/>
            <person name="Kim J.M."/>
            <person name="Jeon C.O."/>
        </authorList>
    </citation>
    <scope>NUCLEOTIDE SEQUENCE</scope>
    <source>
        <strain evidence="9">G2-23</strain>
    </source>
</reference>
<keyword evidence="6 8" id="KW-1133">Transmembrane helix</keyword>
<name>A0ABT3Z9A5_9HYPH</name>
<dbReference type="RefSeq" id="WP_267653442.1">
    <property type="nucleotide sequence ID" value="NZ_JAOVZR010000001.1"/>
</dbReference>
<feature type="transmembrane region" description="Helical" evidence="8">
    <location>
        <begin position="186"/>
        <end position="204"/>
    </location>
</feature>
<feature type="transmembrane region" description="Helical" evidence="8">
    <location>
        <begin position="129"/>
        <end position="150"/>
    </location>
</feature>
<evidence type="ECO:0000313" key="10">
    <source>
        <dbReference type="Proteomes" id="UP001073227"/>
    </source>
</evidence>
<feature type="transmembrane region" description="Helical" evidence="8">
    <location>
        <begin position="162"/>
        <end position="179"/>
    </location>
</feature>
<keyword evidence="5 8" id="KW-0812">Transmembrane</keyword>
<evidence type="ECO:0000256" key="4">
    <source>
        <dbReference type="ARBA" id="ARBA00022475"/>
    </source>
</evidence>
<comment type="similarity">
    <text evidence="2">Belongs to the AzlC family.</text>
</comment>
<evidence type="ECO:0000256" key="2">
    <source>
        <dbReference type="ARBA" id="ARBA00010735"/>
    </source>
</evidence>
<dbReference type="PANTHER" id="PTHR34979">
    <property type="entry name" value="INNER MEMBRANE PROTEIN YGAZ"/>
    <property type="match status" value="1"/>
</dbReference>
<gene>
    <name evidence="9" type="ORF">OEG84_09000</name>
</gene>
<evidence type="ECO:0000256" key="3">
    <source>
        <dbReference type="ARBA" id="ARBA00022448"/>
    </source>
</evidence>
<keyword evidence="3" id="KW-0813">Transport</keyword>
<evidence type="ECO:0000256" key="5">
    <source>
        <dbReference type="ARBA" id="ARBA00022692"/>
    </source>
</evidence>